<dbReference type="Pfam" id="PF00491">
    <property type="entry name" value="Arginase"/>
    <property type="match status" value="1"/>
</dbReference>
<accession>A0A1G7ELB9</accession>
<dbReference type="Gene3D" id="3.40.800.10">
    <property type="entry name" value="Ureohydrolase domain"/>
    <property type="match status" value="1"/>
</dbReference>
<dbReference type="OrthoDB" id="931936at2"/>
<dbReference type="Proteomes" id="UP000198517">
    <property type="component" value="Unassembled WGS sequence"/>
</dbReference>
<dbReference type="SUPFAM" id="SSF52768">
    <property type="entry name" value="Arginase/deacetylase"/>
    <property type="match status" value="1"/>
</dbReference>
<proteinExistence type="inferred from homology"/>
<evidence type="ECO:0000313" key="2">
    <source>
        <dbReference type="EMBL" id="SDE64422.1"/>
    </source>
</evidence>
<dbReference type="STRING" id="1071918.SAMN05421544_11640"/>
<dbReference type="GO" id="GO:0046872">
    <property type="term" value="F:metal ion binding"/>
    <property type="evidence" value="ECO:0007669"/>
    <property type="project" value="InterPro"/>
</dbReference>
<dbReference type="PROSITE" id="PS51409">
    <property type="entry name" value="ARGINASE_2"/>
    <property type="match status" value="1"/>
</dbReference>
<keyword evidence="3" id="KW-1185">Reference proteome</keyword>
<dbReference type="EMBL" id="FNAS01000016">
    <property type="protein sequence ID" value="SDE64422.1"/>
    <property type="molecule type" value="Genomic_DNA"/>
</dbReference>
<dbReference type="CDD" id="cd09988">
    <property type="entry name" value="Formimidoylglutamase"/>
    <property type="match status" value="1"/>
</dbReference>
<dbReference type="InterPro" id="IPR023696">
    <property type="entry name" value="Ureohydrolase_dom_sf"/>
</dbReference>
<gene>
    <name evidence="2" type="ORF">SAMN05421544_11640</name>
</gene>
<evidence type="ECO:0000313" key="3">
    <source>
        <dbReference type="Proteomes" id="UP000198517"/>
    </source>
</evidence>
<reference evidence="2 3" key="1">
    <citation type="submission" date="2016-10" db="EMBL/GenBank/DDBJ databases">
        <authorList>
            <person name="de Groot N.N."/>
        </authorList>
    </citation>
    <scope>NUCLEOTIDE SEQUENCE [LARGE SCALE GENOMIC DNA]</scope>
    <source>
        <strain evidence="2 3">DSM 24015</strain>
    </source>
</reference>
<protein>
    <submittedName>
        <fullName evidence="2">Arginase family enzyme</fullName>
    </submittedName>
</protein>
<name>A0A1G7ELB9_9FLAO</name>
<sequence length="355" mass="40651">MNIEDLFAPFEKPKVKDWQMGNLVSPEMLKDSIALIFCSDDRGANGKPEAKDFSLFREVFYKLSKSDFEIPVSDLGDLISGKNNEDTHYVIKELVHKCLQDNILPIIIGGSLDLSYALAEGISLHKKSIQYTQINPFIDLENEGGRLSEKNYLYRLLSEDKISISKYNHIGYQTHLVSRAAIKLLKEVDFNAMRLGEIMGDVTSVEPFFRRSDLTTVSCDAVESFGIPFSFNPNVNGLNNREICAIMKEVGMGERLSGVGIFNFNYYSCNKLNIQLLAQMLWYLVEGINIQRLHPKERNYETFFVMINDTEYCFKRDSFSGLWYFGNSENIEQCIPCTENDYHLAKKGILNIRLQ</sequence>
<dbReference type="InterPro" id="IPR006035">
    <property type="entry name" value="Ureohydrolase"/>
</dbReference>
<dbReference type="AlphaFoldDB" id="A0A1G7ELB9"/>
<comment type="similarity">
    <text evidence="1">Belongs to the arginase family.</text>
</comment>
<evidence type="ECO:0000256" key="1">
    <source>
        <dbReference type="PROSITE-ProRule" id="PRU00742"/>
    </source>
</evidence>
<dbReference type="GO" id="GO:0016813">
    <property type="term" value="F:hydrolase activity, acting on carbon-nitrogen (but not peptide) bonds, in linear amidines"/>
    <property type="evidence" value="ECO:0007669"/>
    <property type="project" value="UniProtKB-ARBA"/>
</dbReference>
<organism evidence="2 3">
    <name type="scientific">Riemerella columbipharyngis</name>
    <dbReference type="NCBI Taxonomy" id="1071918"/>
    <lineage>
        <taxon>Bacteria</taxon>
        <taxon>Pseudomonadati</taxon>
        <taxon>Bacteroidota</taxon>
        <taxon>Flavobacteriia</taxon>
        <taxon>Flavobacteriales</taxon>
        <taxon>Weeksellaceae</taxon>
        <taxon>Riemerella</taxon>
    </lineage>
</organism>
<dbReference type="RefSeq" id="WP_092737472.1">
    <property type="nucleotide sequence ID" value="NZ_FNAS01000016.1"/>
</dbReference>